<reference evidence="2" key="1">
    <citation type="submission" date="2020-07" db="EMBL/GenBank/DDBJ databases">
        <title>Huge and variable diversity of episymbiotic CPR bacteria and DPANN archaea in groundwater ecosystems.</title>
        <authorList>
            <person name="He C.Y."/>
            <person name="Keren R."/>
            <person name="Whittaker M."/>
            <person name="Farag I.F."/>
            <person name="Doudna J."/>
            <person name="Cate J.H.D."/>
            <person name="Banfield J.F."/>
        </authorList>
    </citation>
    <scope>NUCLEOTIDE SEQUENCE</scope>
    <source>
        <strain evidence="2">NC_groundwater_1482_Ag_S-0.65um_47_24</strain>
    </source>
</reference>
<dbReference type="PANTHER" id="PTHR11908:SF157">
    <property type="entry name" value="XANTHINE DEHYDROGENASE SUBUNIT D-RELATED"/>
    <property type="match status" value="1"/>
</dbReference>
<evidence type="ECO:0000313" key="3">
    <source>
        <dbReference type="Proteomes" id="UP000772181"/>
    </source>
</evidence>
<dbReference type="Proteomes" id="UP000772181">
    <property type="component" value="Unassembled WGS sequence"/>
</dbReference>
<feature type="domain" description="Aldehyde oxidase/xanthine dehydrogenase a/b hammerhead" evidence="1">
    <location>
        <begin position="22"/>
        <end position="125"/>
    </location>
</feature>
<dbReference type="InterPro" id="IPR000674">
    <property type="entry name" value="Ald_Oxase/Xan_DH_a/b"/>
</dbReference>
<evidence type="ECO:0000259" key="1">
    <source>
        <dbReference type="SMART" id="SM01008"/>
    </source>
</evidence>
<dbReference type="SUPFAM" id="SSF54665">
    <property type="entry name" value="CO dehydrogenase molybdoprotein N-domain-like"/>
    <property type="match status" value="1"/>
</dbReference>
<dbReference type="EMBL" id="JACQWF010000158">
    <property type="protein sequence ID" value="MBI4595434.1"/>
    <property type="molecule type" value="Genomic_DNA"/>
</dbReference>
<proteinExistence type="predicted"/>
<dbReference type="InterPro" id="IPR046867">
    <property type="entry name" value="AldOxase/xan_DH_MoCoBD2"/>
</dbReference>
<dbReference type="InterPro" id="IPR016208">
    <property type="entry name" value="Ald_Oxase/xanthine_DH-like"/>
</dbReference>
<dbReference type="GO" id="GO:0005506">
    <property type="term" value="F:iron ion binding"/>
    <property type="evidence" value="ECO:0007669"/>
    <property type="project" value="InterPro"/>
</dbReference>
<sequence>MAGKFTVIGESVPVREAPELVTGKAQFVDDMPAQLHVKILRSPHAHARIISIEPGEAKRLNGVKAVLTHKEVPDRLMPRGAARALYILDPHLRHVGDEVAAVAATSKAMAERALELIRVEYEVLPAVFDPEEALKEDAPRLYPEGNVFNKIPFVAAWGDVGKGFAEADVVVEDRFEIKPQMHAALEPHVCIGSWKGDQLTLWSATQTPTEVQEGIAQALDMPASKIRVISRYIGGGFGGKYLERYQALTALLSKMAGGEKTKCVLTREESLTHAKRFLAKEYVKIGAKKDGTITAIQFKGYADLGGYGNYYGFANFYGEFPCCAYKCKNVRFDGWDVHTNHFTSQPCRSVHMPATTFATEQVIDQVAEKVGMDPAEFRLKNMVETGDITPSEPWVENTRRLRRGRLESYPSRKIMRQVMSKMNWGRWQGWGKPIAIDGPKRRGLGIVYSGYESGFWGGSFMNMAVSMYRDGSLKILSCTQGMGQSPSTTLCQLGAESLGIPLDDVDISSGDTELGTYDRFGAIGSHQLTTAGNILLKAIEELKQKIRLIAAQRLKVKPEEVEVYGKRAYVRDNKTEAVPISRILRAPITVTSAALPENDALVAPEDELGVKPRNAMVLAAEVEVDIETGEVRVIKVVTGNCPGRAINPGIVRGQYIGGTVMGLGYALQEEFSFDEKNSVYLHSGFVDYRVPRAKDVPPVESVIVEETADRAPHEITPYGAIGVGELGVWGGPAVIATAIYNATGIRMRKCPMTAERILEALNEGRR</sequence>
<comment type="caution">
    <text evidence="2">The sequence shown here is derived from an EMBL/GenBank/DDBJ whole genome shotgun (WGS) entry which is preliminary data.</text>
</comment>
<dbReference type="Gene3D" id="3.30.365.10">
    <property type="entry name" value="Aldehyde oxidase/xanthine dehydrogenase, molybdopterin binding domain"/>
    <property type="match status" value="4"/>
</dbReference>
<protein>
    <submittedName>
        <fullName evidence="2">Xanthine dehydrogenase family protein molybdopterin-binding subunit</fullName>
    </submittedName>
</protein>
<evidence type="ECO:0000313" key="2">
    <source>
        <dbReference type="EMBL" id="MBI4595434.1"/>
    </source>
</evidence>
<dbReference type="Pfam" id="PF02738">
    <property type="entry name" value="MoCoBD_1"/>
    <property type="match status" value="1"/>
</dbReference>
<accession>A0A933GMG4</accession>
<dbReference type="PANTHER" id="PTHR11908">
    <property type="entry name" value="XANTHINE DEHYDROGENASE"/>
    <property type="match status" value="1"/>
</dbReference>
<dbReference type="Gene3D" id="3.90.1170.50">
    <property type="entry name" value="Aldehyde oxidase/xanthine dehydrogenase, a/b hammerhead"/>
    <property type="match status" value="1"/>
</dbReference>
<dbReference type="InterPro" id="IPR037165">
    <property type="entry name" value="AldOxase/xan_DH_Mopterin-bd_sf"/>
</dbReference>
<gene>
    <name evidence="2" type="ORF">HY730_03545</name>
</gene>
<dbReference type="InterPro" id="IPR008274">
    <property type="entry name" value="AldOxase/xan_DH_MoCoBD1"/>
</dbReference>
<dbReference type="Pfam" id="PF20256">
    <property type="entry name" value="MoCoBD_2"/>
    <property type="match status" value="1"/>
</dbReference>
<dbReference type="SMART" id="SM01008">
    <property type="entry name" value="Ald_Xan_dh_C"/>
    <property type="match status" value="1"/>
</dbReference>
<dbReference type="AlphaFoldDB" id="A0A933GMG4"/>
<dbReference type="InterPro" id="IPR036856">
    <property type="entry name" value="Ald_Oxase/Xan_DH_a/b_sf"/>
</dbReference>
<dbReference type="SUPFAM" id="SSF56003">
    <property type="entry name" value="Molybdenum cofactor-binding domain"/>
    <property type="match status" value="1"/>
</dbReference>
<name>A0A933GMG4_UNCTE</name>
<dbReference type="GO" id="GO:0016491">
    <property type="term" value="F:oxidoreductase activity"/>
    <property type="evidence" value="ECO:0007669"/>
    <property type="project" value="InterPro"/>
</dbReference>
<dbReference type="Pfam" id="PF01315">
    <property type="entry name" value="Ald_Xan_dh_C"/>
    <property type="match status" value="1"/>
</dbReference>
<organism evidence="2 3">
    <name type="scientific">Tectimicrobiota bacterium</name>
    <dbReference type="NCBI Taxonomy" id="2528274"/>
    <lineage>
        <taxon>Bacteria</taxon>
        <taxon>Pseudomonadati</taxon>
        <taxon>Nitrospinota/Tectimicrobiota group</taxon>
        <taxon>Candidatus Tectimicrobiota</taxon>
    </lineage>
</organism>